<feature type="non-terminal residue" evidence="2">
    <location>
        <position position="112"/>
    </location>
</feature>
<reference evidence="2" key="1">
    <citation type="thesis" date="2020" institute="ProQuest LLC" country="789 East Eisenhower Parkway, Ann Arbor, MI, USA">
        <title>Comparative Genomics and Chromosome Evolution.</title>
        <authorList>
            <person name="Mudd A.B."/>
        </authorList>
    </citation>
    <scope>NUCLEOTIDE SEQUENCE</scope>
    <source>
        <strain evidence="2">237g6f4</strain>
        <tissue evidence="2">Blood</tissue>
    </source>
</reference>
<sequence>SQQKNLQEILGRLSQQEQKHQESQQTLNLQLNNESQKQSSLVSQLKQMVAEREAKVRELEEEVQQLSLKSPPEKQARSKSSDTKSATEATRPERLAPARSLSDSGDSLNSSR</sequence>
<dbReference type="InterPro" id="IPR038929">
    <property type="entry name" value="CCDC13"/>
</dbReference>
<feature type="compositionally biased region" description="Basic and acidic residues" evidence="1">
    <location>
        <begin position="71"/>
        <end position="82"/>
    </location>
</feature>
<feature type="region of interest" description="Disordered" evidence="1">
    <location>
        <begin position="1"/>
        <end position="25"/>
    </location>
</feature>
<evidence type="ECO:0000313" key="3">
    <source>
        <dbReference type="Proteomes" id="UP000824782"/>
    </source>
</evidence>
<feature type="region of interest" description="Disordered" evidence="1">
    <location>
        <begin position="61"/>
        <end position="112"/>
    </location>
</feature>
<name>A0AAV6YM30_ENGPU</name>
<dbReference type="Proteomes" id="UP000824782">
    <property type="component" value="Unassembled WGS sequence"/>
</dbReference>
<feature type="non-terminal residue" evidence="2">
    <location>
        <position position="1"/>
    </location>
</feature>
<dbReference type="GO" id="GO:0034451">
    <property type="term" value="C:centriolar satellite"/>
    <property type="evidence" value="ECO:0007669"/>
    <property type="project" value="TreeGrafter"/>
</dbReference>
<organism evidence="2 3">
    <name type="scientific">Engystomops pustulosus</name>
    <name type="common">Tungara frog</name>
    <name type="synonym">Physalaemus pustulosus</name>
    <dbReference type="NCBI Taxonomy" id="76066"/>
    <lineage>
        <taxon>Eukaryota</taxon>
        <taxon>Metazoa</taxon>
        <taxon>Chordata</taxon>
        <taxon>Craniata</taxon>
        <taxon>Vertebrata</taxon>
        <taxon>Euteleostomi</taxon>
        <taxon>Amphibia</taxon>
        <taxon>Batrachia</taxon>
        <taxon>Anura</taxon>
        <taxon>Neobatrachia</taxon>
        <taxon>Hyloidea</taxon>
        <taxon>Leptodactylidae</taxon>
        <taxon>Leiuperinae</taxon>
        <taxon>Engystomops</taxon>
    </lineage>
</organism>
<dbReference type="GO" id="GO:0031122">
    <property type="term" value="P:cytoplasmic microtubule organization"/>
    <property type="evidence" value="ECO:0007669"/>
    <property type="project" value="TreeGrafter"/>
</dbReference>
<gene>
    <name evidence="2" type="ORF">GDO81_030036</name>
</gene>
<evidence type="ECO:0000256" key="1">
    <source>
        <dbReference type="SAM" id="MobiDB-lite"/>
    </source>
</evidence>
<dbReference type="AlphaFoldDB" id="A0AAV6YM30"/>
<protein>
    <submittedName>
        <fullName evidence="2">Uncharacterized protein</fullName>
    </submittedName>
</protein>
<proteinExistence type="predicted"/>
<dbReference type="PANTHER" id="PTHR31935:SF1">
    <property type="entry name" value="COILED-COIL DOMAIN-CONTAINING PROTEIN 13"/>
    <property type="match status" value="1"/>
</dbReference>
<comment type="caution">
    <text evidence="2">The sequence shown here is derived from an EMBL/GenBank/DDBJ whole genome shotgun (WGS) entry which is preliminary data.</text>
</comment>
<dbReference type="GO" id="GO:1905515">
    <property type="term" value="P:non-motile cilium assembly"/>
    <property type="evidence" value="ECO:0007669"/>
    <property type="project" value="TreeGrafter"/>
</dbReference>
<accession>A0AAV6YM30</accession>
<dbReference type="PANTHER" id="PTHR31935">
    <property type="entry name" value="COILED-COIL DOMAIN-CONTAINING PROTEIN 13"/>
    <property type="match status" value="1"/>
</dbReference>
<keyword evidence="3" id="KW-1185">Reference proteome</keyword>
<dbReference type="EMBL" id="WNYA01087185">
    <property type="protein sequence ID" value="KAG8534883.1"/>
    <property type="molecule type" value="Genomic_DNA"/>
</dbReference>
<evidence type="ECO:0000313" key="2">
    <source>
        <dbReference type="EMBL" id="KAG8534883.1"/>
    </source>
</evidence>
<feature type="compositionally biased region" description="Low complexity" evidence="1">
    <location>
        <begin position="100"/>
        <end position="112"/>
    </location>
</feature>